<evidence type="ECO:0000256" key="3">
    <source>
        <dbReference type="ARBA" id="ARBA00022694"/>
    </source>
</evidence>
<keyword evidence="4 10" id="KW-0479">Metal-binding</keyword>
<dbReference type="AlphaFoldDB" id="A0A0B5BHV6"/>
<comment type="cofactor">
    <cofactor evidence="10">
        <name>K(+)</name>
        <dbReference type="ChEBI" id="CHEBI:29103"/>
    </cofactor>
    <text evidence="10">Binds 1 potassium ion per subunit.</text>
</comment>
<name>A0A0B5BHV6_9BACT</name>
<feature type="binding site" evidence="10">
    <location>
        <begin position="230"/>
        <end position="235"/>
    </location>
    <ligand>
        <name>GTP</name>
        <dbReference type="ChEBI" id="CHEBI:37565"/>
    </ligand>
</feature>
<dbReference type="Pfam" id="PF01926">
    <property type="entry name" value="MMR_HSR1"/>
    <property type="match status" value="1"/>
</dbReference>
<evidence type="ECO:0000256" key="10">
    <source>
        <dbReference type="HAMAP-Rule" id="MF_00379"/>
    </source>
</evidence>
<dbReference type="InterPro" id="IPR005225">
    <property type="entry name" value="Small_GTP-bd"/>
</dbReference>
<evidence type="ECO:0000256" key="5">
    <source>
        <dbReference type="ARBA" id="ARBA00022741"/>
    </source>
</evidence>
<dbReference type="GO" id="GO:0005525">
    <property type="term" value="F:GTP binding"/>
    <property type="evidence" value="ECO:0007669"/>
    <property type="project" value="UniProtKB-UniRule"/>
</dbReference>
<dbReference type="InterPro" id="IPR027266">
    <property type="entry name" value="TrmE/GcvT-like"/>
</dbReference>
<dbReference type="GO" id="GO:0046872">
    <property type="term" value="F:metal ion binding"/>
    <property type="evidence" value="ECO:0007669"/>
    <property type="project" value="UniProtKB-KW"/>
</dbReference>
<feature type="binding site" evidence="10">
    <location>
        <position position="456"/>
    </location>
    <ligand>
        <name>(6S)-5-formyl-5,6,7,8-tetrahydrofolate</name>
        <dbReference type="ChEBI" id="CHEBI:57457"/>
    </ligand>
</feature>
<dbReference type="FunFam" id="3.30.1360.120:FF:000003">
    <property type="entry name" value="tRNA modification GTPase MnmE"/>
    <property type="match status" value="1"/>
</dbReference>
<dbReference type="PANTHER" id="PTHR42714">
    <property type="entry name" value="TRNA MODIFICATION GTPASE GTPBP3"/>
    <property type="match status" value="1"/>
</dbReference>
<dbReference type="GO" id="GO:0003924">
    <property type="term" value="F:GTPase activity"/>
    <property type="evidence" value="ECO:0007669"/>
    <property type="project" value="UniProtKB-UniRule"/>
</dbReference>
<comment type="subunit">
    <text evidence="10">Homodimer. Heterotetramer of two MnmE and two MnmG subunits.</text>
</comment>
<dbReference type="NCBIfam" id="TIGR00450">
    <property type="entry name" value="mnmE_trmE_thdF"/>
    <property type="match status" value="1"/>
</dbReference>
<dbReference type="KEGG" id="gpi:GPICK_16470"/>
<evidence type="ECO:0000256" key="6">
    <source>
        <dbReference type="ARBA" id="ARBA00022801"/>
    </source>
</evidence>
<evidence type="ECO:0000313" key="13">
    <source>
        <dbReference type="EMBL" id="AJE04754.1"/>
    </source>
</evidence>
<reference evidence="13 14" key="1">
    <citation type="journal article" date="2015" name="Genome Announc.">
        <title>Complete Genome of Geobacter pickeringii G13T, a Metal-Reducing Isolate from Sedimentary Kaolin Deposits.</title>
        <authorList>
            <person name="Badalamenti J.P."/>
            <person name="Bond D.R."/>
        </authorList>
    </citation>
    <scope>NUCLEOTIDE SEQUENCE [LARGE SCALE GENOMIC DNA]</scope>
    <source>
        <strain evidence="13 14">G13</strain>
    </source>
</reference>
<keyword evidence="6 10" id="KW-0378">Hydrolase</keyword>
<feature type="binding site" evidence="10">
    <location>
        <position position="254"/>
    </location>
    <ligand>
        <name>K(+)</name>
        <dbReference type="ChEBI" id="CHEBI:29103"/>
    </ligand>
</feature>
<feature type="binding site" evidence="10">
    <location>
        <position position="124"/>
    </location>
    <ligand>
        <name>(6S)-5-formyl-5,6,7,8-tetrahydrofolate</name>
        <dbReference type="ChEBI" id="CHEBI:57457"/>
    </ligand>
</feature>
<keyword evidence="7 10" id="KW-0460">Magnesium</keyword>
<dbReference type="HAMAP" id="MF_00379">
    <property type="entry name" value="GTPase_MnmE"/>
    <property type="match status" value="1"/>
</dbReference>
<feature type="binding site" evidence="10">
    <location>
        <position position="23"/>
    </location>
    <ligand>
        <name>(6S)-5-formyl-5,6,7,8-tetrahydrofolate</name>
        <dbReference type="ChEBI" id="CHEBI:57457"/>
    </ligand>
</feature>
<evidence type="ECO:0000256" key="1">
    <source>
        <dbReference type="ARBA" id="ARBA00011043"/>
    </source>
</evidence>
<dbReference type="STRING" id="345632.GPICK_16470"/>
<keyword evidence="8 10" id="KW-0630">Potassium</keyword>
<dbReference type="PANTHER" id="PTHR42714:SF2">
    <property type="entry name" value="TRNA MODIFICATION GTPASE GTPBP3, MITOCHONDRIAL"/>
    <property type="match status" value="1"/>
</dbReference>
<comment type="function">
    <text evidence="10">Exhibits a very high intrinsic GTPase hydrolysis rate. Involved in the addition of a carboxymethylaminomethyl (cmnm) group at the wobble position (U34) of certain tRNAs, forming tRNA-cmnm(5)s(2)U34.</text>
</comment>
<dbReference type="HOGENOM" id="CLU_019624_4_1_7"/>
<proteinExistence type="inferred from homology"/>
<dbReference type="SUPFAM" id="SSF52540">
    <property type="entry name" value="P-loop containing nucleoside triphosphate hydrolases"/>
    <property type="match status" value="1"/>
</dbReference>
<protein>
    <recommendedName>
        <fullName evidence="10">tRNA modification GTPase MnmE</fullName>
        <ecNumber evidence="10">3.6.-.-</ecNumber>
    </recommendedName>
</protein>
<keyword evidence="2 10" id="KW-0963">Cytoplasm</keyword>
<feature type="binding site" evidence="10">
    <location>
        <position position="255"/>
    </location>
    <ligand>
        <name>Mg(2+)</name>
        <dbReference type="ChEBI" id="CHEBI:18420"/>
    </ligand>
</feature>
<evidence type="ECO:0000256" key="2">
    <source>
        <dbReference type="ARBA" id="ARBA00022490"/>
    </source>
</evidence>
<evidence type="ECO:0000259" key="12">
    <source>
        <dbReference type="PROSITE" id="PS51709"/>
    </source>
</evidence>
<dbReference type="RefSeq" id="WP_039745037.1">
    <property type="nucleotide sequence ID" value="NZ_CP009788.1"/>
</dbReference>
<dbReference type="NCBIfam" id="TIGR00231">
    <property type="entry name" value="small_GTP"/>
    <property type="match status" value="1"/>
</dbReference>
<keyword evidence="14" id="KW-1185">Reference proteome</keyword>
<dbReference type="GO" id="GO:0002098">
    <property type="term" value="P:tRNA wobble uridine modification"/>
    <property type="evidence" value="ECO:0007669"/>
    <property type="project" value="TreeGrafter"/>
</dbReference>
<dbReference type="InterPro" id="IPR031168">
    <property type="entry name" value="G_TrmE"/>
</dbReference>
<dbReference type="CDD" id="cd04164">
    <property type="entry name" value="trmE"/>
    <property type="match status" value="1"/>
</dbReference>
<dbReference type="Proteomes" id="UP000057609">
    <property type="component" value="Chromosome"/>
</dbReference>
<sequence>MYVEDTIAAISTPVGEGGVGIIRVSGPDSSAIARRIVRRSTDGDFESHRFYYGSVVDPATGLDIDEAMAVLMKAPRSYTREDVLEIQCHGGYLVTRRVLDAVLRCGARLAEPGEFTRRAFLNGRIDLVQAEAIIDVIRSKTDAALSLAQHQREGRLSGRIGAIQGDLRHALALVEAYIDFPEDEVDRASFAEIDSRSRGAFAAIEELLAGFDEGRVLREGVSVVIAGKPNVGKSSLLNTLLQEKRAIVTSVPGTTRDIIEEVVNVRGLPLRILDTAGVRDSEDLVEREGVRLTLERIPQADLVLVVLDGSRPLDADDRTIFEAVAGRRSIVVVNKSDLPRAFDRFPQALERAAVEISAATGAGIPELRELIFDTFIHGRAIDSREYVALSQARHRDALAAARERIAAFLANLSRGENLEILAVDLKDALHAVGEVTGETTPDDILDLIFQRFCVGK</sequence>
<feature type="binding site" evidence="10">
    <location>
        <position position="234"/>
    </location>
    <ligand>
        <name>Mg(2+)</name>
        <dbReference type="ChEBI" id="CHEBI:18420"/>
    </ligand>
</feature>
<dbReference type="OrthoDB" id="9805918at2"/>
<evidence type="ECO:0000313" key="14">
    <source>
        <dbReference type="Proteomes" id="UP000057609"/>
    </source>
</evidence>
<organism evidence="13 14">
    <name type="scientific">Geobacter pickeringii</name>
    <dbReference type="NCBI Taxonomy" id="345632"/>
    <lineage>
        <taxon>Bacteria</taxon>
        <taxon>Pseudomonadati</taxon>
        <taxon>Thermodesulfobacteriota</taxon>
        <taxon>Desulfuromonadia</taxon>
        <taxon>Geobacterales</taxon>
        <taxon>Geobacteraceae</taxon>
        <taxon>Geobacter</taxon>
    </lineage>
</organism>
<dbReference type="EMBL" id="CP009788">
    <property type="protein sequence ID" value="AJE04754.1"/>
    <property type="molecule type" value="Genomic_DNA"/>
</dbReference>
<dbReference type="InterPro" id="IPR025867">
    <property type="entry name" value="MnmE_helical"/>
</dbReference>
<keyword evidence="3 10" id="KW-0819">tRNA processing</keyword>
<dbReference type="NCBIfam" id="NF003661">
    <property type="entry name" value="PRK05291.1-3"/>
    <property type="match status" value="1"/>
</dbReference>
<dbReference type="InterPro" id="IPR018948">
    <property type="entry name" value="GTP-bd_TrmE_N"/>
</dbReference>
<feature type="binding site" evidence="10">
    <location>
        <begin position="249"/>
        <end position="255"/>
    </location>
    <ligand>
        <name>GTP</name>
        <dbReference type="ChEBI" id="CHEBI:37565"/>
    </ligand>
</feature>
<dbReference type="PROSITE" id="PS51709">
    <property type="entry name" value="G_TRME"/>
    <property type="match status" value="1"/>
</dbReference>
<comment type="caution">
    <text evidence="10">Lacks conserved residue(s) required for the propagation of feature annotation.</text>
</comment>
<dbReference type="CDD" id="cd14858">
    <property type="entry name" value="TrmE_N"/>
    <property type="match status" value="1"/>
</dbReference>
<dbReference type="FunFam" id="3.40.50.300:FF:000494">
    <property type="entry name" value="tRNA modification GTPase MnmE"/>
    <property type="match status" value="1"/>
</dbReference>
<evidence type="ECO:0000256" key="9">
    <source>
        <dbReference type="ARBA" id="ARBA00023134"/>
    </source>
</evidence>
<gene>
    <name evidence="10" type="primary">mnmE</name>
    <name evidence="10" type="synonym">trmE</name>
    <name evidence="13" type="ORF">GPICK_16470</name>
</gene>
<feature type="binding site" evidence="10">
    <location>
        <position position="249"/>
    </location>
    <ligand>
        <name>K(+)</name>
        <dbReference type="ChEBI" id="CHEBI:29103"/>
    </ligand>
</feature>
<comment type="similarity">
    <text evidence="1 10 11">Belongs to the TRAFAC class TrmE-Era-EngA-EngB-Septin-like GTPase superfamily. TrmE GTPase family.</text>
</comment>
<dbReference type="EC" id="3.6.-.-" evidence="10"/>
<keyword evidence="9 10" id="KW-0342">GTP-binding</keyword>
<dbReference type="InterPro" id="IPR027417">
    <property type="entry name" value="P-loop_NTPase"/>
</dbReference>
<dbReference type="Gene3D" id="1.20.120.430">
    <property type="entry name" value="tRNA modification GTPase MnmE domain 2"/>
    <property type="match status" value="1"/>
</dbReference>
<evidence type="ECO:0000256" key="11">
    <source>
        <dbReference type="RuleBase" id="RU003313"/>
    </source>
</evidence>
<feature type="binding site" evidence="10">
    <location>
        <position position="230"/>
    </location>
    <ligand>
        <name>K(+)</name>
        <dbReference type="ChEBI" id="CHEBI:29103"/>
    </ligand>
</feature>
<comment type="subcellular location">
    <subcellularLocation>
        <location evidence="10">Cytoplasm</location>
    </subcellularLocation>
</comment>
<feature type="binding site" evidence="10">
    <location>
        <position position="251"/>
    </location>
    <ligand>
        <name>K(+)</name>
        <dbReference type="ChEBI" id="CHEBI:29103"/>
    </ligand>
</feature>
<dbReference type="GO" id="GO:0005829">
    <property type="term" value="C:cytosol"/>
    <property type="evidence" value="ECO:0007669"/>
    <property type="project" value="TreeGrafter"/>
</dbReference>
<feature type="binding site" evidence="10">
    <location>
        <begin position="274"/>
        <end position="277"/>
    </location>
    <ligand>
        <name>GTP</name>
        <dbReference type="ChEBI" id="CHEBI:37565"/>
    </ligand>
</feature>
<keyword evidence="5 10" id="KW-0547">Nucleotide-binding</keyword>
<dbReference type="InterPro" id="IPR027368">
    <property type="entry name" value="MnmE_dom2"/>
</dbReference>
<evidence type="ECO:0000256" key="8">
    <source>
        <dbReference type="ARBA" id="ARBA00022958"/>
    </source>
</evidence>
<dbReference type="GO" id="GO:0030488">
    <property type="term" value="P:tRNA methylation"/>
    <property type="evidence" value="ECO:0007669"/>
    <property type="project" value="TreeGrafter"/>
</dbReference>
<feature type="binding site" evidence="10">
    <location>
        <position position="85"/>
    </location>
    <ligand>
        <name>(6S)-5-formyl-5,6,7,8-tetrahydrofolate</name>
        <dbReference type="ChEBI" id="CHEBI:57457"/>
    </ligand>
</feature>
<dbReference type="Gene3D" id="3.40.50.300">
    <property type="entry name" value="P-loop containing nucleotide triphosphate hydrolases"/>
    <property type="match status" value="1"/>
</dbReference>
<dbReference type="Pfam" id="PF10396">
    <property type="entry name" value="TrmE_N"/>
    <property type="match status" value="1"/>
</dbReference>
<accession>A0A0B5BHV6</accession>
<dbReference type="InterPro" id="IPR006073">
    <property type="entry name" value="GTP-bd"/>
</dbReference>
<feature type="domain" description="TrmE-type G" evidence="12">
    <location>
        <begin position="220"/>
        <end position="376"/>
    </location>
</feature>
<dbReference type="InterPro" id="IPR004520">
    <property type="entry name" value="GTPase_MnmE"/>
</dbReference>
<dbReference type="Pfam" id="PF12631">
    <property type="entry name" value="MnmE_helical"/>
    <property type="match status" value="1"/>
</dbReference>
<evidence type="ECO:0000256" key="7">
    <source>
        <dbReference type="ARBA" id="ARBA00022842"/>
    </source>
</evidence>
<evidence type="ECO:0000256" key="4">
    <source>
        <dbReference type="ARBA" id="ARBA00022723"/>
    </source>
</evidence>
<dbReference type="GO" id="GO:0042802">
    <property type="term" value="F:identical protein binding"/>
    <property type="evidence" value="ECO:0007669"/>
    <property type="project" value="UniProtKB-ARBA"/>
</dbReference>
<dbReference type="Gene3D" id="3.30.1360.120">
    <property type="entry name" value="Probable tRNA modification gtpase trme, domain 1"/>
    <property type="match status" value="1"/>
</dbReference>